<evidence type="ECO:0008006" key="4">
    <source>
        <dbReference type="Google" id="ProtNLM"/>
    </source>
</evidence>
<sequence length="70" mass="6610">MSTSQTAFKKAFSRIGAVSAVLGIALAAGTATAASAAAVTPLSHPSQAAAPAGGHGDDGGCDGLIILLCN</sequence>
<feature type="chain" id="PRO_5007102385" description="Chaplin domain-containing protein" evidence="1">
    <location>
        <begin position="34"/>
        <end position="70"/>
    </location>
</feature>
<evidence type="ECO:0000313" key="2">
    <source>
        <dbReference type="EMBL" id="KUN06668.1"/>
    </source>
</evidence>
<feature type="signal peptide" evidence="1">
    <location>
        <begin position="1"/>
        <end position="33"/>
    </location>
</feature>
<accession>A0A101P854</accession>
<protein>
    <recommendedName>
        <fullName evidence="4">Chaplin domain-containing protein</fullName>
    </recommendedName>
</protein>
<dbReference type="RefSeq" id="WP_067121354.1">
    <property type="nucleotide sequence ID" value="NZ_JBFACD010000009.1"/>
</dbReference>
<name>A0A101P854_9ACTN</name>
<gene>
    <name evidence="2" type="ORF">AQI95_12385</name>
</gene>
<evidence type="ECO:0000256" key="1">
    <source>
        <dbReference type="SAM" id="SignalP"/>
    </source>
</evidence>
<proteinExistence type="predicted"/>
<keyword evidence="1" id="KW-0732">Signal</keyword>
<evidence type="ECO:0000313" key="3">
    <source>
        <dbReference type="Proteomes" id="UP000053127"/>
    </source>
</evidence>
<keyword evidence="3" id="KW-1185">Reference proteome</keyword>
<comment type="caution">
    <text evidence="2">The sequence shown here is derived from an EMBL/GenBank/DDBJ whole genome shotgun (WGS) entry which is preliminary data.</text>
</comment>
<dbReference type="AlphaFoldDB" id="A0A101P854"/>
<dbReference type="Proteomes" id="UP000053127">
    <property type="component" value="Unassembled WGS sequence"/>
</dbReference>
<dbReference type="EMBL" id="LMWN01000016">
    <property type="protein sequence ID" value="KUN06668.1"/>
    <property type="molecule type" value="Genomic_DNA"/>
</dbReference>
<reference evidence="2 3" key="1">
    <citation type="submission" date="2015-10" db="EMBL/GenBank/DDBJ databases">
        <title>Draft genome sequence of Streptomyces yokosukanensis DSM 40224, type strain for the species Streptomyces yokosukanensis.</title>
        <authorList>
            <person name="Ruckert C."/>
            <person name="Winkler A."/>
            <person name="Kalinowski J."/>
            <person name="Kampfer P."/>
            <person name="Glaeser S."/>
        </authorList>
    </citation>
    <scope>NUCLEOTIDE SEQUENCE [LARGE SCALE GENOMIC DNA]</scope>
    <source>
        <strain evidence="2 3">DSM 40224</strain>
    </source>
</reference>
<organism evidence="2 3">
    <name type="scientific">Streptomyces yokosukanensis</name>
    <dbReference type="NCBI Taxonomy" id="67386"/>
    <lineage>
        <taxon>Bacteria</taxon>
        <taxon>Bacillati</taxon>
        <taxon>Actinomycetota</taxon>
        <taxon>Actinomycetes</taxon>
        <taxon>Kitasatosporales</taxon>
        <taxon>Streptomycetaceae</taxon>
        <taxon>Streptomyces</taxon>
    </lineage>
</organism>